<protein>
    <submittedName>
        <fullName evidence="1">Uncharacterized protein</fullName>
    </submittedName>
</protein>
<sequence>MLKIKMLFFNPTLWKIQNRVKRVDNLSNSFLFLYGNDY</sequence>
<evidence type="ECO:0000313" key="1">
    <source>
        <dbReference type="EMBL" id="KKN30835.1"/>
    </source>
</evidence>
<dbReference type="EMBL" id="LAZR01002377">
    <property type="protein sequence ID" value="KKN30835.1"/>
    <property type="molecule type" value="Genomic_DNA"/>
</dbReference>
<organism evidence="1">
    <name type="scientific">marine sediment metagenome</name>
    <dbReference type="NCBI Taxonomy" id="412755"/>
    <lineage>
        <taxon>unclassified sequences</taxon>
        <taxon>metagenomes</taxon>
        <taxon>ecological metagenomes</taxon>
    </lineage>
</organism>
<proteinExistence type="predicted"/>
<accession>A0A0F9PG95</accession>
<dbReference type="AlphaFoldDB" id="A0A0F9PG95"/>
<name>A0A0F9PG95_9ZZZZ</name>
<reference evidence="1" key="1">
    <citation type="journal article" date="2015" name="Nature">
        <title>Complex archaea that bridge the gap between prokaryotes and eukaryotes.</title>
        <authorList>
            <person name="Spang A."/>
            <person name="Saw J.H."/>
            <person name="Jorgensen S.L."/>
            <person name="Zaremba-Niedzwiedzka K."/>
            <person name="Martijn J."/>
            <person name="Lind A.E."/>
            <person name="van Eijk R."/>
            <person name="Schleper C."/>
            <person name="Guy L."/>
            <person name="Ettema T.J."/>
        </authorList>
    </citation>
    <scope>NUCLEOTIDE SEQUENCE</scope>
</reference>
<gene>
    <name evidence="1" type="ORF">LCGC14_0830130</name>
</gene>
<comment type="caution">
    <text evidence="1">The sequence shown here is derived from an EMBL/GenBank/DDBJ whole genome shotgun (WGS) entry which is preliminary data.</text>
</comment>